<feature type="transmembrane region" description="Helical" evidence="6">
    <location>
        <begin position="270"/>
        <end position="287"/>
    </location>
</feature>
<accession>A0A6S6TAD5</accession>
<feature type="transmembrane region" description="Helical" evidence="6">
    <location>
        <begin position="411"/>
        <end position="429"/>
    </location>
</feature>
<dbReference type="AlphaFoldDB" id="A0A6S6TAD5"/>
<feature type="transmembrane region" description="Helical" evidence="6">
    <location>
        <begin position="62"/>
        <end position="86"/>
    </location>
</feature>
<feature type="transmembrane region" description="Helical" evidence="6">
    <location>
        <begin position="195"/>
        <end position="217"/>
    </location>
</feature>
<dbReference type="InterPro" id="IPR050833">
    <property type="entry name" value="Poly_Biosynth_Transport"/>
</dbReference>
<evidence type="ECO:0000256" key="3">
    <source>
        <dbReference type="ARBA" id="ARBA00022692"/>
    </source>
</evidence>
<sequence>MLQFKSYLKITFIDGERIYLKNLKDEEYNSLKSNFISLTVLQAANYILPLITLPYLVKVLGIEYFGLLAFATATIAYFGILTDYGFNLTATKEISIHRENKTKTIEIFSSVMSIKFVLLLLSLSILTLIVFSFNKFSEHWEIYFLTFGSVIGQFLFPVCFFQGMEKMKYITYLNLVSKSIFTIAIFVFVQEQSDIHLVPLFFSLGAILAGLASLYLIHKEFNIHFQLQSFTTIKEYFIDGWHVFLSRFYVSMYTTTNLLLLGLFTNNVLVGYYAIAEKIVLAIAGIFEPLNQTLYPYLARKYKENFQLFVHFLKRTSLLFIVTTSILLMLSEYFVDNLVYLVQGSYQTTISYLLSLFLLRILTYPFGGLLSNALIIMKQTNYYMRVMNYTVLLNFLLVPVAIYFYQASGLIIAFLLVTFIHVLLLWYYVNKAIQSIRKQ</sequence>
<feature type="transmembrane region" description="Helical" evidence="6">
    <location>
        <begin position="350"/>
        <end position="374"/>
    </location>
</feature>
<feature type="transmembrane region" description="Helical" evidence="6">
    <location>
        <begin position="308"/>
        <end position="330"/>
    </location>
</feature>
<keyword evidence="4 6" id="KW-1133">Transmembrane helix</keyword>
<evidence type="ECO:0000256" key="2">
    <source>
        <dbReference type="ARBA" id="ARBA00022475"/>
    </source>
</evidence>
<keyword evidence="2" id="KW-1003">Cell membrane</keyword>
<gene>
    <name evidence="7" type="ORF">HELGO_WM16255</name>
</gene>
<dbReference type="GO" id="GO:0005886">
    <property type="term" value="C:plasma membrane"/>
    <property type="evidence" value="ECO:0007669"/>
    <property type="project" value="UniProtKB-SubCell"/>
</dbReference>
<evidence type="ECO:0000256" key="6">
    <source>
        <dbReference type="SAM" id="Phobius"/>
    </source>
</evidence>
<dbReference type="InterPro" id="IPR002797">
    <property type="entry name" value="Polysacc_synth"/>
</dbReference>
<keyword evidence="3 6" id="KW-0812">Transmembrane</keyword>
<dbReference type="PANTHER" id="PTHR30250">
    <property type="entry name" value="PST FAMILY PREDICTED COLANIC ACID TRANSPORTER"/>
    <property type="match status" value="1"/>
</dbReference>
<comment type="subcellular location">
    <subcellularLocation>
        <location evidence="1">Cell membrane</location>
        <topology evidence="1">Multi-pass membrane protein</topology>
    </subcellularLocation>
</comment>
<evidence type="ECO:0000256" key="1">
    <source>
        <dbReference type="ARBA" id="ARBA00004651"/>
    </source>
</evidence>
<evidence type="ECO:0000313" key="7">
    <source>
        <dbReference type="EMBL" id="CAA6811886.1"/>
    </source>
</evidence>
<evidence type="ECO:0000256" key="4">
    <source>
        <dbReference type="ARBA" id="ARBA00022989"/>
    </source>
</evidence>
<dbReference type="Pfam" id="PF01943">
    <property type="entry name" value="Polysacc_synt"/>
    <property type="match status" value="1"/>
</dbReference>
<feature type="transmembrane region" description="Helical" evidence="6">
    <location>
        <begin position="35"/>
        <end position="56"/>
    </location>
</feature>
<evidence type="ECO:0000256" key="5">
    <source>
        <dbReference type="ARBA" id="ARBA00023136"/>
    </source>
</evidence>
<proteinExistence type="predicted"/>
<organism evidence="7">
    <name type="scientific">uncultured Sulfurovum sp</name>
    <dbReference type="NCBI Taxonomy" id="269237"/>
    <lineage>
        <taxon>Bacteria</taxon>
        <taxon>Pseudomonadati</taxon>
        <taxon>Campylobacterota</taxon>
        <taxon>Epsilonproteobacteria</taxon>
        <taxon>Campylobacterales</taxon>
        <taxon>Sulfurovaceae</taxon>
        <taxon>Sulfurovum</taxon>
        <taxon>environmental samples</taxon>
    </lineage>
</organism>
<protein>
    <submittedName>
        <fullName evidence="7">Membrane protein involved in the export of O-antigen, teichoic acid lipoteichoic acids</fullName>
    </submittedName>
</protein>
<feature type="transmembrane region" description="Helical" evidence="6">
    <location>
        <begin position="142"/>
        <end position="162"/>
    </location>
</feature>
<keyword evidence="5 6" id="KW-0472">Membrane</keyword>
<feature type="transmembrane region" description="Helical" evidence="6">
    <location>
        <begin position="107"/>
        <end position="130"/>
    </location>
</feature>
<feature type="transmembrane region" description="Helical" evidence="6">
    <location>
        <begin position="386"/>
        <end position="405"/>
    </location>
</feature>
<feature type="transmembrane region" description="Helical" evidence="6">
    <location>
        <begin position="244"/>
        <end position="264"/>
    </location>
</feature>
<dbReference type="PANTHER" id="PTHR30250:SF11">
    <property type="entry name" value="O-ANTIGEN TRANSPORTER-RELATED"/>
    <property type="match status" value="1"/>
</dbReference>
<dbReference type="EMBL" id="CACVAR010000208">
    <property type="protein sequence ID" value="CAA6811886.1"/>
    <property type="molecule type" value="Genomic_DNA"/>
</dbReference>
<name>A0A6S6TAD5_9BACT</name>
<reference evidence="7" key="1">
    <citation type="submission" date="2020-01" db="EMBL/GenBank/DDBJ databases">
        <authorList>
            <person name="Meier V. D."/>
            <person name="Meier V D."/>
        </authorList>
    </citation>
    <scope>NUCLEOTIDE SEQUENCE</scope>
    <source>
        <strain evidence="7">HLG_WM_MAG_03</strain>
    </source>
</reference>
<feature type="transmembrane region" description="Helical" evidence="6">
    <location>
        <begin position="169"/>
        <end position="189"/>
    </location>
</feature>